<dbReference type="InterPro" id="IPR002347">
    <property type="entry name" value="SDR_fam"/>
</dbReference>
<comment type="similarity">
    <text evidence="1 3">Belongs to the short-chain dehydrogenases/reductases (SDR) family.</text>
</comment>
<reference evidence="4 5" key="1">
    <citation type="submission" date="2023-05" db="EMBL/GenBank/DDBJ databases">
        <title>Novel species of genus Flectobacillus isolated from stream in China.</title>
        <authorList>
            <person name="Lu H."/>
        </authorList>
    </citation>
    <scope>NUCLEOTIDE SEQUENCE [LARGE SCALE GENOMIC DNA]</scope>
    <source>
        <strain evidence="4 5">DC10W</strain>
    </source>
</reference>
<evidence type="ECO:0000256" key="3">
    <source>
        <dbReference type="RuleBase" id="RU000363"/>
    </source>
</evidence>
<proteinExistence type="inferred from homology"/>
<dbReference type="PROSITE" id="PS00061">
    <property type="entry name" value="ADH_SHORT"/>
    <property type="match status" value="1"/>
</dbReference>
<comment type="caution">
    <text evidence="4">The sequence shown here is derived from an EMBL/GenBank/DDBJ whole genome shotgun (WGS) entry which is preliminary data.</text>
</comment>
<protein>
    <submittedName>
        <fullName evidence="4">SDR family NAD(P)-dependent oxidoreductase</fullName>
    </submittedName>
</protein>
<dbReference type="SUPFAM" id="SSF51735">
    <property type="entry name" value="NAD(P)-binding Rossmann-fold domains"/>
    <property type="match status" value="1"/>
</dbReference>
<evidence type="ECO:0000313" key="5">
    <source>
        <dbReference type="Proteomes" id="UP001236569"/>
    </source>
</evidence>
<dbReference type="InterPro" id="IPR020904">
    <property type="entry name" value="Sc_DH/Rdtase_CS"/>
</dbReference>
<evidence type="ECO:0000313" key="4">
    <source>
        <dbReference type="EMBL" id="MDI9864242.1"/>
    </source>
</evidence>
<dbReference type="EMBL" id="JASHID010000004">
    <property type="protein sequence ID" value="MDI9864242.1"/>
    <property type="molecule type" value="Genomic_DNA"/>
</dbReference>
<organism evidence="4 5">
    <name type="scientific">Flectobacillus longus</name>
    <dbReference type="NCBI Taxonomy" id="2984207"/>
    <lineage>
        <taxon>Bacteria</taxon>
        <taxon>Pseudomonadati</taxon>
        <taxon>Bacteroidota</taxon>
        <taxon>Cytophagia</taxon>
        <taxon>Cytophagales</taxon>
        <taxon>Flectobacillaceae</taxon>
        <taxon>Flectobacillus</taxon>
    </lineage>
</organism>
<dbReference type="PRINTS" id="PR00080">
    <property type="entry name" value="SDRFAMILY"/>
</dbReference>
<dbReference type="Pfam" id="PF00106">
    <property type="entry name" value="adh_short"/>
    <property type="match status" value="1"/>
</dbReference>
<evidence type="ECO:0000256" key="2">
    <source>
        <dbReference type="ARBA" id="ARBA00023002"/>
    </source>
</evidence>
<evidence type="ECO:0000256" key="1">
    <source>
        <dbReference type="ARBA" id="ARBA00006484"/>
    </source>
</evidence>
<keyword evidence="5" id="KW-1185">Reference proteome</keyword>
<dbReference type="PANTHER" id="PTHR43976:SF16">
    <property type="entry name" value="SHORT-CHAIN DEHYDROGENASE_REDUCTASE FAMILY PROTEIN"/>
    <property type="match status" value="1"/>
</dbReference>
<sequence>MNTEKVWFVTGASKGLGLALVKQLLQEGFKVVATTRSVPALTAELNFGLDQLLPLEVNLTDSLDVKLAIEKSIAHFGKIDVIVNNAGYGQLGTIEELTDEEARQNFDVNVFGVLNVIRHAMPYLRAQQSGHIFNIASVGGYFGGFAGWGIYCSTKFAMAGFTEALAEEVKEFGVKITLVYPGYFRTHFLSKGSLKTPLNSILAYQSARESENLHLNAIDGNQPNDPDKAAAALIAISKEQKPPVHLLLGKDSYDMVQQKISIMTQEVEQWKEVSVSTAF</sequence>
<dbReference type="CDD" id="cd05374">
    <property type="entry name" value="17beta-HSD-like_SDR_c"/>
    <property type="match status" value="1"/>
</dbReference>
<dbReference type="RefSeq" id="WP_283369449.1">
    <property type="nucleotide sequence ID" value="NZ_JASHID010000004.1"/>
</dbReference>
<name>A0ABT6YKX0_9BACT</name>
<dbReference type="PRINTS" id="PR00081">
    <property type="entry name" value="GDHRDH"/>
</dbReference>
<gene>
    <name evidence="4" type="ORF">QM480_07895</name>
</gene>
<keyword evidence="2" id="KW-0560">Oxidoreductase</keyword>
<accession>A0ABT6YKX0</accession>
<dbReference type="PANTHER" id="PTHR43976">
    <property type="entry name" value="SHORT CHAIN DEHYDROGENASE"/>
    <property type="match status" value="1"/>
</dbReference>
<dbReference type="Proteomes" id="UP001236569">
    <property type="component" value="Unassembled WGS sequence"/>
</dbReference>
<dbReference type="InterPro" id="IPR036291">
    <property type="entry name" value="NAD(P)-bd_dom_sf"/>
</dbReference>
<dbReference type="InterPro" id="IPR051911">
    <property type="entry name" value="SDR_oxidoreductase"/>
</dbReference>
<dbReference type="Gene3D" id="3.40.50.720">
    <property type="entry name" value="NAD(P)-binding Rossmann-like Domain"/>
    <property type="match status" value="1"/>
</dbReference>